<organism evidence="1 2">
    <name type="scientific">Nocardia goodfellowii</name>
    <dbReference type="NCBI Taxonomy" id="882446"/>
    <lineage>
        <taxon>Bacteria</taxon>
        <taxon>Bacillati</taxon>
        <taxon>Actinomycetota</taxon>
        <taxon>Actinomycetes</taxon>
        <taxon>Mycobacteriales</taxon>
        <taxon>Nocardiaceae</taxon>
        <taxon>Nocardia</taxon>
    </lineage>
</organism>
<sequence>MECSKAAAIRQELPMAACDLCWDTMGGWPSAPTAA</sequence>
<comment type="caution">
    <text evidence="1">The sequence shown here is derived from an EMBL/GenBank/DDBJ whole genome shotgun (WGS) entry which is preliminary data.</text>
</comment>
<evidence type="ECO:0000313" key="1">
    <source>
        <dbReference type="EMBL" id="MBP2189652.1"/>
    </source>
</evidence>
<keyword evidence="2" id="KW-1185">Reference proteome</keyword>
<gene>
    <name evidence="1" type="ORF">BJ987_002553</name>
</gene>
<name>A0ABS4QD88_9NOCA</name>
<protein>
    <submittedName>
        <fullName evidence="1">Uncharacterized protein</fullName>
    </submittedName>
</protein>
<accession>A0ABS4QD88</accession>
<proteinExistence type="predicted"/>
<evidence type="ECO:0000313" key="2">
    <source>
        <dbReference type="Proteomes" id="UP001519325"/>
    </source>
</evidence>
<dbReference type="Proteomes" id="UP001519325">
    <property type="component" value="Unassembled WGS sequence"/>
</dbReference>
<reference evidence="1 2" key="1">
    <citation type="submission" date="2021-03" db="EMBL/GenBank/DDBJ databases">
        <title>Sequencing the genomes of 1000 actinobacteria strains.</title>
        <authorList>
            <person name="Klenk H.-P."/>
        </authorList>
    </citation>
    <scope>NUCLEOTIDE SEQUENCE [LARGE SCALE GENOMIC DNA]</scope>
    <source>
        <strain evidence="1 2">DSM 45516</strain>
    </source>
</reference>
<dbReference type="EMBL" id="JAGGMR010000001">
    <property type="protein sequence ID" value="MBP2189652.1"/>
    <property type="molecule type" value="Genomic_DNA"/>
</dbReference>